<accession>A0A562LLB4</accession>
<dbReference type="PANTHER" id="PTHR36837">
    <property type="entry name" value="POLY(3-HYDROXYALKANOATE) POLYMERASE SUBUNIT PHAC"/>
    <property type="match status" value="1"/>
</dbReference>
<feature type="region of interest" description="Disordered" evidence="3">
    <location>
        <begin position="586"/>
        <end position="609"/>
    </location>
</feature>
<dbReference type="SUPFAM" id="SSF53474">
    <property type="entry name" value="alpha/beta-Hydrolases"/>
    <property type="match status" value="1"/>
</dbReference>
<evidence type="ECO:0000256" key="3">
    <source>
        <dbReference type="SAM" id="MobiDB-lite"/>
    </source>
</evidence>
<dbReference type="InterPro" id="IPR029058">
    <property type="entry name" value="AB_hydrolase_fold"/>
</dbReference>
<proteinExistence type="predicted"/>
<dbReference type="RefSeq" id="WP_145629449.1">
    <property type="nucleotide sequence ID" value="NZ_CP088014.1"/>
</dbReference>
<organism evidence="6 7">
    <name type="scientific">Bradyrhizobium daqingense</name>
    <dbReference type="NCBI Taxonomy" id="993502"/>
    <lineage>
        <taxon>Bacteria</taxon>
        <taxon>Pseudomonadati</taxon>
        <taxon>Pseudomonadota</taxon>
        <taxon>Alphaproteobacteria</taxon>
        <taxon>Hyphomicrobiales</taxon>
        <taxon>Nitrobacteraceae</taxon>
        <taxon>Bradyrhizobium</taxon>
    </lineage>
</organism>
<name>A0A562LLB4_9BRAD</name>
<dbReference type="Pfam" id="PF12551">
    <property type="entry name" value="PHBC_N"/>
    <property type="match status" value="1"/>
</dbReference>
<feature type="domain" description="Poly-beta-hydroxybutyrate polymerase N-terminal" evidence="5">
    <location>
        <begin position="41"/>
        <end position="81"/>
    </location>
</feature>
<dbReference type="InterPro" id="IPR022211">
    <property type="entry name" value="PHBC_N"/>
</dbReference>
<dbReference type="PANTHER" id="PTHR36837:SF5">
    <property type="entry name" value="POLY-3-HYDROXYBUTYRATE SYNTHASE"/>
    <property type="match status" value="1"/>
</dbReference>
<gene>
    <name evidence="6" type="ORF">IQ17_01216</name>
</gene>
<evidence type="ECO:0000313" key="7">
    <source>
        <dbReference type="Proteomes" id="UP000317176"/>
    </source>
</evidence>
<feature type="compositionally biased region" description="Polar residues" evidence="3">
    <location>
        <begin position="28"/>
        <end position="38"/>
    </location>
</feature>
<dbReference type="OrthoDB" id="7208816at2"/>
<dbReference type="GO" id="GO:0042619">
    <property type="term" value="P:poly-hydroxybutyrate biosynthetic process"/>
    <property type="evidence" value="ECO:0007669"/>
    <property type="project" value="InterPro"/>
</dbReference>
<dbReference type="EMBL" id="VLKL01000003">
    <property type="protein sequence ID" value="TWI08402.1"/>
    <property type="molecule type" value="Genomic_DNA"/>
</dbReference>
<evidence type="ECO:0000259" key="4">
    <source>
        <dbReference type="Pfam" id="PF07167"/>
    </source>
</evidence>
<dbReference type="InterPro" id="IPR010941">
    <property type="entry name" value="PhaC_N"/>
</dbReference>
<feature type="domain" description="Poly-beta-hydroxybutyrate polymerase N-terminal" evidence="4">
    <location>
        <begin position="118"/>
        <end position="287"/>
    </location>
</feature>
<comment type="caution">
    <text evidence="6">The sequence shown here is derived from an EMBL/GenBank/DDBJ whole genome shotgun (WGS) entry which is preliminary data.</text>
</comment>
<dbReference type="AlphaFoldDB" id="A0A562LLB4"/>
<keyword evidence="7" id="KW-1185">Reference proteome</keyword>
<evidence type="ECO:0000256" key="1">
    <source>
        <dbReference type="ARBA" id="ARBA00022679"/>
    </source>
</evidence>
<dbReference type="InterPro" id="IPR051321">
    <property type="entry name" value="PHA/PHB_synthase"/>
</dbReference>
<protein>
    <submittedName>
        <fullName evidence="6">Polyhydroxyalkanoate synthase</fullName>
    </submittedName>
</protein>
<dbReference type="Pfam" id="PF07167">
    <property type="entry name" value="PhaC_N"/>
    <property type="match status" value="1"/>
</dbReference>
<dbReference type="GO" id="GO:0016746">
    <property type="term" value="F:acyltransferase activity"/>
    <property type="evidence" value="ECO:0007669"/>
    <property type="project" value="UniProtKB-KW"/>
</dbReference>
<dbReference type="Proteomes" id="UP000317176">
    <property type="component" value="Unassembled WGS sequence"/>
</dbReference>
<feature type="region of interest" description="Disordered" evidence="3">
    <location>
        <begin position="1"/>
        <end position="39"/>
    </location>
</feature>
<reference evidence="6 7" key="1">
    <citation type="journal article" date="2015" name="Stand. Genomic Sci.">
        <title>Genomic Encyclopedia of Bacterial and Archaeal Type Strains, Phase III: the genomes of soil and plant-associated and newly described type strains.</title>
        <authorList>
            <person name="Whitman W.B."/>
            <person name="Woyke T."/>
            <person name="Klenk H.P."/>
            <person name="Zhou Y."/>
            <person name="Lilburn T.G."/>
            <person name="Beck B.J."/>
            <person name="De Vos P."/>
            <person name="Vandamme P."/>
            <person name="Eisen J.A."/>
            <person name="Garrity G."/>
            <person name="Hugenholtz P."/>
            <person name="Kyrpides N.C."/>
        </authorList>
    </citation>
    <scope>NUCLEOTIDE SEQUENCE [LARGE SCALE GENOMIC DNA]</scope>
    <source>
        <strain evidence="6 7">CGMCC 1.10947</strain>
    </source>
</reference>
<sequence>MSPPASVSRLPIALNSDQVPGEPPDNEAQATAQPSSSDAAVDDIDRSFHAALARLTGGVSPAALALAFADWQLHLLASPGKQASLAGRAIQNAFDLVDAMVPRHAVFQPWSVIRPLENDRRFTGSDWELPFFNLLAQAFLLNQKWWHSTTIGIHGLAHSNAAIADFALRQCLDTVAPTNFAVSNPEVLRKIMETGGGNFVYGLHNFVEDWQALLAGARLRSDQTYVVGKDVAITPGKVVYRNELIELIQYSPTTSTVRAEPVLIVPAWIMKYYILDLTPRNSLVRYLVESGFTVFMISWKNPTPEYRNFSLEDYRELGVDAAIATINSLRPGQAIHAAGYCLGGTLLSIAAARLARERPDCLRTVTLLAAQTDFTEAGELTLFINESQVAFLEDMMWRQGLLATAQMAGAFQMLRTNDLLWSRVVRDYLIGERAAPSELMSWNADATRMPYQMHSDYLRRLFLNNDLAEGRYQVNGRPVSLADLHIPMFVVGTLRDHVAPWKSTYKINFLADADITYVLTSGGHNAGIVAPPGQEGRSYQVRTKKAHDPYIGPDEWIKRAPSHEGSWWTEWTRFLAAHSGQPVPTCLAADSGQKSAPSDEAPGSYVLEQ</sequence>
<evidence type="ECO:0000313" key="6">
    <source>
        <dbReference type="EMBL" id="TWI08402.1"/>
    </source>
</evidence>
<evidence type="ECO:0000256" key="2">
    <source>
        <dbReference type="ARBA" id="ARBA00023315"/>
    </source>
</evidence>
<keyword evidence="2" id="KW-0012">Acyltransferase</keyword>
<evidence type="ECO:0000259" key="5">
    <source>
        <dbReference type="Pfam" id="PF12551"/>
    </source>
</evidence>
<keyword evidence="1" id="KW-0808">Transferase</keyword>
<dbReference type="Gene3D" id="3.40.50.1820">
    <property type="entry name" value="alpha/beta hydrolase"/>
    <property type="match status" value="1"/>
</dbReference>